<evidence type="ECO:0000313" key="2">
    <source>
        <dbReference type="Proteomes" id="UP000075238"/>
    </source>
</evidence>
<dbReference type="SUPFAM" id="SSF109604">
    <property type="entry name" value="HD-domain/PDEase-like"/>
    <property type="match status" value="1"/>
</dbReference>
<evidence type="ECO:0000313" key="1">
    <source>
        <dbReference type="EMBL" id="AMR77623.1"/>
    </source>
</evidence>
<dbReference type="RefSeq" id="WP_062798251.1">
    <property type="nucleotide sequence ID" value="NZ_CP014844.1"/>
</dbReference>
<reference evidence="1 2" key="1">
    <citation type="submission" date="2016-03" db="EMBL/GenBank/DDBJ databases">
        <title>Complete genome sequence of a novel chlorpyrifos degrading bacterium, Cupriavidus nantongensis sp. X1.</title>
        <authorList>
            <person name="Fang L."/>
        </authorList>
    </citation>
    <scope>NUCLEOTIDE SEQUENCE [LARGE SCALE GENOMIC DNA]</scope>
    <source>
        <strain evidence="1 2">X1</strain>
    </source>
</reference>
<dbReference type="STRING" id="1796606.A2G96_07675"/>
<dbReference type="EMBL" id="CP014844">
    <property type="protein sequence ID" value="AMR77623.1"/>
    <property type="molecule type" value="Genomic_DNA"/>
</dbReference>
<proteinExistence type="predicted"/>
<dbReference type="Proteomes" id="UP000075238">
    <property type="component" value="Chromosome 1"/>
</dbReference>
<evidence type="ECO:0008006" key="3">
    <source>
        <dbReference type="Google" id="ProtNLM"/>
    </source>
</evidence>
<organism evidence="1 2">
    <name type="scientific">Cupriavidus nantongensis</name>
    <dbReference type="NCBI Taxonomy" id="1796606"/>
    <lineage>
        <taxon>Bacteria</taxon>
        <taxon>Pseudomonadati</taxon>
        <taxon>Pseudomonadota</taxon>
        <taxon>Betaproteobacteria</taxon>
        <taxon>Burkholderiales</taxon>
        <taxon>Burkholderiaceae</taxon>
        <taxon>Cupriavidus</taxon>
    </lineage>
</organism>
<name>A0A142JHR1_9BURK</name>
<dbReference type="Gene3D" id="1.10.3210.10">
    <property type="entry name" value="Hypothetical protein af1432"/>
    <property type="match status" value="1"/>
</dbReference>
<keyword evidence="2" id="KW-1185">Reference proteome</keyword>
<dbReference type="OrthoDB" id="1099791at2"/>
<accession>A0A142JHR1</accession>
<dbReference type="AlphaFoldDB" id="A0A142JHR1"/>
<sequence length="185" mass="20675">MEGTPTILLSTGRYFDFTNPGPLTAEEVAHALSKLCRFTGHCREFYSVAQHSVVVSRLVPKHLRKQALFHDAVESVVGDMVSPLKRLFPEYKALEKRCEAAILAGFDLPSELDPAVKYADRVALRTEQRDLMNKDGGLWTSLDGIEPVRMRIFPLPPAAAEIMFLDTYRDLLRAPIVQIHGGALQ</sequence>
<protein>
    <recommendedName>
        <fullName evidence="3">Phosphohydrolase</fullName>
    </recommendedName>
</protein>
<dbReference type="KEGG" id="cnan:A2G96_07675"/>
<gene>
    <name evidence="1" type="ORF">A2G96_07675</name>
</gene>
<dbReference type="Pfam" id="PF12917">
    <property type="entry name" value="YfbR-like"/>
    <property type="match status" value="1"/>
</dbReference>